<gene>
    <name evidence="1" type="ORF">K7X08_036715</name>
</gene>
<keyword evidence="2" id="KW-1185">Reference proteome</keyword>
<protein>
    <submittedName>
        <fullName evidence="1">Uncharacterized protein</fullName>
    </submittedName>
</protein>
<comment type="caution">
    <text evidence="1">The sequence shown here is derived from an EMBL/GenBank/DDBJ whole genome shotgun (WGS) entry which is preliminary data.</text>
</comment>
<sequence length="67" mass="7908">MQYLGRVLADILLMYLQCMNSRCWLEIFCVHLCIKYIGYEREKVGEMLAGDFLSAPVYKMHWDADGR</sequence>
<name>A0A9Q1L7P4_9SOLA</name>
<reference evidence="2" key="1">
    <citation type="journal article" date="2023" name="Proc. Natl. Acad. Sci. U.S.A.">
        <title>Genomic and structural basis for evolution of tropane alkaloid biosynthesis.</title>
        <authorList>
            <person name="Wanga Y.-J."/>
            <person name="Taina T."/>
            <person name="Yua J.-Y."/>
            <person name="Lia J."/>
            <person name="Xua B."/>
            <person name="Chenc J."/>
            <person name="D'Auriad J.C."/>
            <person name="Huanga J.-P."/>
            <person name="Huanga S.-X."/>
        </authorList>
    </citation>
    <scope>NUCLEOTIDE SEQUENCE [LARGE SCALE GENOMIC DNA]</scope>
    <source>
        <strain evidence="2">cv. KIB-2019</strain>
    </source>
</reference>
<dbReference type="Proteomes" id="UP001152561">
    <property type="component" value="Unassembled WGS sequence"/>
</dbReference>
<evidence type="ECO:0000313" key="2">
    <source>
        <dbReference type="Proteomes" id="UP001152561"/>
    </source>
</evidence>
<organism evidence="1 2">
    <name type="scientific">Anisodus acutangulus</name>
    <dbReference type="NCBI Taxonomy" id="402998"/>
    <lineage>
        <taxon>Eukaryota</taxon>
        <taxon>Viridiplantae</taxon>
        <taxon>Streptophyta</taxon>
        <taxon>Embryophyta</taxon>
        <taxon>Tracheophyta</taxon>
        <taxon>Spermatophyta</taxon>
        <taxon>Magnoliopsida</taxon>
        <taxon>eudicotyledons</taxon>
        <taxon>Gunneridae</taxon>
        <taxon>Pentapetalae</taxon>
        <taxon>asterids</taxon>
        <taxon>lamiids</taxon>
        <taxon>Solanales</taxon>
        <taxon>Solanaceae</taxon>
        <taxon>Solanoideae</taxon>
        <taxon>Hyoscyameae</taxon>
        <taxon>Anisodus</taxon>
    </lineage>
</organism>
<dbReference type="EMBL" id="JAJAGQ010000022">
    <property type="protein sequence ID" value="KAJ8529880.1"/>
    <property type="molecule type" value="Genomic_DNA"/>
</dbReference>
<evidence type="ECO:0000313" key="1">
    <source>
        <dbReference type="EMBL" id="KAJ8529880.1"/>
    </source>
</evidence>
<dbReference type="AlphaFoldDB" id="A0A9Q1L7P4"/>
<proteinExistence type="predicted"/>
<accession>A0A9Q1L7P4</accession>